<sequence length="59" mass="6783">MGRSEKNWTNFLESRKQRAKELIELDLTLLDIVVMQWPLGAKSRRGTTASPPQISKEKV</sequence>
<keyword evidence="2" id="KW-1185">Reference proteome</keyword>
<dbReference type="KEGG" id="caci:CLOAM0852"/>
<evidence type="ECO:0000313" key="2">
    <source>
        <dbReference type="Proteomes" id="UP000002019"/>
    </source>
</evidence>
<reference evidence="1 2" key="1">
    <citation type="journal article" date="2008" name="J. Bacteriol.">
        <title>'Candidatus Cloacamonas acidaminovorans': genome sequence reconstruction provides a first glimpse of a new bacterial division.</title>
        <authorList>
            <person name="Pelletier E."/>
            <person name="Kreimeyer A."/>
            <person name="Bocs S."/>
            <person name="Rouy Z."/>
            <person name="Gyapay G."/>
            <person name="Chouari R."/>
            <person name="Riviere D."/>
            <person name="Ganesan A."/>
            <person name="Daegelen P."/>
            <person name="Sghir A."/>
            <person name="Cohen G.N."/>
            <person name="Medigue C."/>
            <person name="Weissenbach J."/>
            <person name="Le Paslier D."/>
        </authorList>
    </citation>
    <scope>NUCLEOTIDE SEQUENCE [LARGE SCALE GENOMIC DNA]</scope>
    <source>
        <strain evidence="2">Evry</strain>
    </source>
</reference>
<protein>
    <submittedName>
        <fullName evidence="1">Uncharacterized protein</fullName>
    </submittedName>
</protein>
<accession>B0VHB8</accession>
<dbReference type="AlphaFoldDB" id="B0VHB8"/>
<name>B0VHB8_CLOAI</name>
<dbReference type="Proteomes" id="UP000002019">
    <property type="component" value="Chromosome"/>
</dbReference>
<proteinExistence type="predicted"/>
<dbReference type="STRING" id="459349.CLOAM0852"/>
<gene>
    <name evidence="1" type="ordered locus">CLOAM0852</name>
</gene>
<dbReference type="HOGENOM" id="CLU_2951995_0_0_0"/>
<evidence type="ECO:0000313" key="1">
    <source>
        <dbReference type="EMBL" id="CAO80733.1"/>
    </source>
</evidence>
<dbReference type="EMBL" id="CU466930">
    <property type="protein sequence ID" value="CAO80733.1"/>
    <property type="molecule type" value="Genomic_DNA"/>
</dbReference>
<organism evidence="1 2">
    <name type="scientific">Cloacimonas acidaminovorans (strain Evry)</name>
    <dbReference type="NCBI Taxonomy" id="459349"/>
    <lineage>
        <taxon>Bacteria</taxon>
        <taxon>Pseudomonadati</taxon>
        <taxon>Candidatus Cloacimonadota</taxon>
        <taxon>Candidatus Cloacimonadia</taxon>
        <taxon>Candidatus Cloacimonadales</taxon>
        <taxon>Candidatus Cloacimonadaceae</taxon>
        <taxon>Candidatus Cloacimonas</taxon>
    </lineage>
</organism>